<dbReference type="PANTHER" id="PTHR42957:SF1">
    <property type="entry name" value="HELICASE MJ1565-RELATED"/>
    <property type="match status" value="1"/>
</dbReference>
<keyword evidence="3" id="KW-1185">Reference proteome</keyword>
<dbReference type="Gene3D" id="3.40.50.300">
    <property type="entry name" value="P-loop containing nucleotide triphosphate hydrolases"/>
    <property type="match status" value="2"/>
</dbReference>
<dbReference type="RefSeq" id="WP_090315021.1">
    <property type="nucleotide sequence ID" value="NZ_FNOE01000001.1"/>
</dbReference>
<dbReference type="CDD" id="cd01127">
    <property type="entry name" value="TrwB_TraG_TraD_VirD4"/>
    <property type="match status" value="1"/>
</dbReference>
<dbReference type="AlphaFoldDB" id="A0A1H8JAM8"/>
<evidence type="ECO:0000259" key="1">
    <source>
        <dbReference type="Pfam" id="PF01935"/>
    </source>
</evidence>
<dbReference type="InterPro" id="IPR027417">
    <property type="entry name" value="P-loop_NTPase"/>
</dbReference>
<dbReference type="PANTHER" id="PTHR42957">
    <property type="entry name" value="HELICASE MJ1565-RELATED"/>
    <property type="match status" value="1"/>
</dbReference>
<gene>
    <name evidence="2" type="ORF">SAMN05216333_101140</name>
</gene>
<dbReference type="SUPFAM" id="SSF52540">
    <property type="entry name" value="P-loop containing nucleoside triphosphate hydrolases"/>
    <property type="match status" value="1"/>
</dbReference>
<evidence type="ECO:0000313" key="3">
    <source>
        <dbReference type="Proteomes" id="UP000198814"/>
    </source>
</evidence>
<sequence>MNRFDLISDLKIGHIVEVSGTTIRVELSGDVTELTRTYEGRVYPIGQIGSIVKVHFGRRLVFGFVTLLRMRSEELLEIAKPIPPDADQRLMEVELFAEGVWNAADQKLRFVRGVTTYPLPRQSVHLLTREETVQIYSAAEGQQNEGEYSPLVPFAYYVGADNAICRANVDKMFGMHCAVLGSTGSGKSGAVAALLHSMLDHRPELNKACHPRILVIDPHGEYGQAFKERAIVYRAYDPLGNEETTGAPICLPYWLMSADEFRTLVIGKTEQEATSQNNIVYKAITYARMVTAKLVDPSPTAFGGVAPADGLDHDAPRPKEGVTHEQLIEFDHDKPRPFSLEEFYNHIFYLQAARVQGTQLQNVTASDFATKFKSILDKLSVLRRDPRIRFMMRDWNDQSPSLEHIIAQLVGQIQSDGGVDQDIRILDISGLPNEVAGPLAAMLARLLFQYKVYQTTDERKRDPVVLVCEEAHRYVPDRGEAEYAAAQTAIRRIAREGRKYGIGLMLVSQRPADVESTVISQCGTWLVLRLTNAADQQHVSRFLPDGLSGMTKALPNLAQQEAIFVGEGASMPARVRIRDLTDDQLPKSETAKFAKGWTLDRLTEAEIAKIAKRMAG</sequence>
<evidence type="ECO:0000313" key="2">
    <source>
        <dbReference type="EMBL" id="SEN77386.1"/>
    </source>
</evidence>
<dbReference type="Pfam" id="PF01935">
    <property type="entry name" value="DUF87"/>
    <property type="match status" value="1"/>
</dbReference>
<accession>A0A1H8JAM8</accession>
<dbReference type="EMBL" id="FODO01000001">
    <property type="protein sequence ID" value="SEN77386.1"/>
    <property type="molecule type" value="Genomic_DNA"/>
</dbReference>
<protein>
    <recommendedName>
        <fullName evidence="1">Helicase HerA central domain-containing protein</fullName>
    </recommendedName>
</protein>
<dbReference type="STRING" id="42354.SAMN05216333_101140"/>
<dbReference type="InterPro" id="IPR008571">
    <property type="entry name" value="HerA-like"/>
</dbReference>
<reference evidence="3" key="1">
    <citation type="submission" date="2016-10" db="EMBL/GenBank/DDBJ databases">
        <authorList>
            <person name="Varghese N."/>
            <person name="Submissions S."/>
        </authorList>
    </citation>
    <scope>NUCLEOTIDE SEQUENCE [LARGE SCALE GENOMIC DNA]</scope>
    <source>
        <strain evidence="3">Nm76</strain>
    </source>
</reference>
<dbReference type="OrthoDB" id="9806951at2"/>
<feature type="domain" description="Helicase HerA central" evidence="1">
    <location>
        <begin position="168"/>
        <end position="366"/>
    </location>
</feature>
<organism evidence="2 3">
    <name type="scientific">Nitrosomonas oligotropha</name>
    <dbReference type="NCBI Taxonomy" id="42354"/>
    <lineage>
        <taxon>Bacteria</taxon>
        <taxon>Pseudomonadati</taxon>
        <taxon>Pseudomonadota</taxon>
        <taxon>Betaproteobacteria</taxon>
        <taxon>Nitrosomonadales</taxon>
        <taxon>Nitrosomonadaceae</taxon>
        <taxon>Nitrosomonas</taxon>
    </lineage>
</organism>
<name>A0A1H8JAM8_9PROT</name>
<dbReference type="Proteomes" id="UP000198814">
    <property type="component" value="Unassembled WGS sequence"/>
</dbReference>
<proteinExistence type="predicted"/>
<dbReference type="InterPro" id="IPR002789">
    <property type="entry name" value="HerA_central"/>
</dbReference>